<dbReference type="KEGG" id="kan:IMCC3317_17550"/>
<dbReference type="PANTHER" id="PTHR33678:SF1">
    <property type="entry name" value="BLL1576 PROTEIN"/>
    <property type="match status" value="1"/>
</dbReference>
<dbReference type="EMBL" id="CP019288">
    <property type="protein sequence ID" value="QHI36392.1"/>
    <property type="molecule type" value="Genomic_DNA"/>
</dbReference>
<protein>
    <recommendedName>
        <fullName evidence="6">Transposase IS66 family protein</fullName>
    </recommendedName>
</protein>
<dbReference type="RefSeq" id="WP_228055002.1">
    <property type="nucleotide sequence ID" value="NZ_CP019288.1"/>
</dbReference>
<dbReference type="PANTHER" id="PTHR33678">
    <property type="entry name" value="BLL1576 PROTEIN"/>
    <property type="match status" value="1"/>
</dbReference>
<evidence type="ECO:0000313" key="4">
    <source>
        <dbReference type="EMBL" id="QHI36392.1"/>
    </source>
</evidence>
<dbReference type="InterPro" id="IPR024463">
    <property type="entry name" value="Transposase_TnpC_homeodom"/>
</dbReference>
<dbReference type="Pfam" id="PF13007">
    <property type="entry name" value="LZ_Tnp_IS66"/>
    <property type="match status" value="1"/>
</dbReference>
<reference evidence="4 5" key="1">
    <citation type="journal article" date="2013" name="Int. J. Syst. Evol. Microbiol.">
        <title>Kordia antarctica sp. nov., isolated from Antarctic seawater.</title>
        <authorList>
            <person name="Baek K."/>
            <person name="Choi A."/>
            <person name="Kang I."/>
            <person name="Lee K."/>
            <person name="Cho J.C."/>
        </authorList>
    </citation>
    <scope>NUCLEOTIDE SEQUENCE [LARGE SCALE GENOMIC DNA]</scope>
    <source>
        <strain evidence="4 5">IMCC3317</strain>
    </source>
</reference>
<dbReference type="InterPro" id="IPR052344">
    <property type="entry name" value="Transposase-related"/>
</dbReference>
<evidence type="ECO:0000259" key="2">
    <source>
        <dbReference type="Pfam" id="PF13007"/>
    </source>
</evidence>
<accession>A0A7L4ZIC5</accession>
<feature type="domain" description="Transposase IS66 C-terminal" evidence="3">
    <location>
        <begin position="450"/>
        <end position="486"/>
    </location>
</feature>
<feature type="domain" description="Transposase TnpC homeodomain" evidence="2">
    <location>
        <begin position="32"/>
        <end position="102"/>
    </location>
</feature>
<dbReference type="AlphaFoldDB" id="A0A7L4ZIC5"/>
<dbReference type="Proteomes" id="UP000464657">
    <property type="component" value="Chromosome"/>
</dbReference>
<dbReference type="NCBIfam" id="NF033517">
    <property type="entry name" value="transpos_IS66"/>
    <property type="match status" value="1"/>
</dbReference>
<gene>
    <name evidence="4" type="ORF">IMCC3317_17550</name>
</gene>
<organism evidence="4 5">
    <name type="scientific">Kordia antarctica</name>
    <dbReference type="NCBI Taxonomy" id="1218801"/>
    <lineage>
        <taxon>Bacteria</taxon>
        <taxon>Pseudomonadati</taxon>
        <taxon>Bacteroidota</taxon>
        <taxon>Flavobacteriia</taxon>
        <taxon>Flavobacteriales</taxon>
        <taxon>Flavobacteriaceae</taxon>
        <taxon>Kordia</taxon>
    </lineage>
</organism>
<name>A0A7L4ZIC5_9FLAO</name>
<keyword evidence="5" id="KW-1185">Reference proteome</keyword>
<feature type="domain" description="Transposase IS66 central" evidence="1">
    <location>
        <begin position="163"/>
        <end position="443"/>
    </location>
</feature>
<dbReference type="InterPro" id="IPR004291">
    <property type="entry name" value="Transposase_IS66_central"/>
</dbReference>
<dbReference type="Pfam" id="PF03050">
    <property type="entry name" value="DDE_Tnp_IS66"/>
    <property type="match status" value="1"/>
</dbReference>
<evidence type="ECO:0000259" key="1">
    <source>
        <dbReference type="Pfam" id="PF03050"/>
    </source>
</evidence>
<evidence type="ECO:0000313" key="5">
    <source>
        <dbReference type="Proteomes" id="UP000464657"/>
    </source>
</evidence>
<proteinExistence type="predicted"/>
<evidence type="ECO:0000259" key="3">
    <source>
        <dbReference type="Pfam" id="PF13817"/>
    </source>
</evidence>
<evidence type="ECO:0008006" key="6">
    <source>
        <dbReference type="Google" id="ProtNLM"/>
    </source>
</evidence>
<sequence length="495" mass="56716">MKTSLSTVVIDQDYVQIPKSEYEQLLSNYQNLELQLSELKRLIFGSKSERFVPNTDALQLGLFTEETSEQTEVVQQQISYNRSKTKKHPIRLPLASHLPRVEQIIEPVHIAQGSIKIGEEITEVLEYTPSRVYVRKIIRPKYALPNDAGIVIASLPSMILPKSNVGAGLLAHICVSKFVDHLPFYRQIQILKREGVVVAMSSMTGWFSKGVTQLEVLYEVLQKAVLQSQYLQGDESPIKVQDNHKNGSLHTGYHWVFHAPVERLVLFKYDPSRSAKVPKDFLQQFSGTLQTDGYRAYQNLSTKHPIKLLACMAHARRYFEKALDNDNARASYAMGQIQKLYAIERKIKERTTNTQTIKRYRELCAKPILEKLHTWMQQEYGKVLPKSAIGKAFAYSLNLWDKLSAYTQDGKYLIDNNLIENAIRPLALGRKNYLFAGSHKAAQHAAIMYSFFATCKINDVNPYLWLHDVFKRLPEHKANKLEELLPQNWKNPAVV</sequence>
<dbReference type="InterPro" id="IPR039552">
    <property type="entry name" value="IS66_C"/>
</dbReference>
<dbReference type="Pfam" id="PF13817">
    <property type="entry name" value="DDE_Tnp_IS66_C"/>
    <property type="match status" value="1"/>
</dbReference>